<dbReference type="InterPro" id="IPR038081">
    <property type="entry name" value="CalX-like_sf"/>
</dbReference>
<proteinExistence type="predicted"/>
<reference evidence="2" key="2">
    <citation type="submission" date="2023-01" db="EMBL/GenBank/DDBJ databases">
        <authorList>
            <person name="Uljanovas D."/>
        </authorList>
    </citation>
    <scope>NUCLEOTIDE SEQUENCE</scope>
    <source>
        <strain evidence="2">W48</strain>
    </source>
</reference>
<feature type="region of interest" description="Disordered" evidence="1">
    <location>
        <begin position="579"/>
        <end position="638"/>
    </location>
</feature>
<dbReference type="SUPFAM" id="SSF141072">
    <property type="entry name" value="CalX-like"/>
    <property type="match status" value="1"/>
</dbReference>
<name>A0AAW7Q8Q9_9BACT</name>
<feature type="non-terminal residue" evidence="2">
    <location>
        <position position="1"/>
    </location>
</feature>
<organism evidence="2 3">
    <name type="scientific">Aliarcobacter butzleri</name>
    <dbReference type="NCBI Taxonomy" id="28197"/>
    <lineage>
        <taxon>Bacteria</taxon>
        <taxon>Pseudomonadati</taxon>
        <taxon>Campylobacterota</taxon>
        <taxon>Epsilonproteobacteria</taxon>
        <taxon>Campylobacterales</taxon>
        <taxon>Arcobacteraceae</taxon>
        <taxon>Aliarcobacter</taxon>
    </lineage>
</organism>
<dbReference type="RefSeq" id="WP_301343446.1">
    <property type="nucleotide sequence ID" value="NZ_JAQJJC010000034.1"/>
</dbReference>
<sequence>GDYLTVNEVPEGDNAYYVVLAFEPNTTKFNDNTKLDIQSGTVKIATKDAGADSNDYKSINETIELGKVIKVETIDDYYAEDEDTEKYTISITDKSYEHPTTGAVYENVVTDKNPVTTTIIDNQATKNHSVDDKGGADGTVYGLEDTVWAVITSDKSSVIEGNKVTYSVKLIDKDGNAVKVSSDTNVTIKFEGVGTNVASLDDLLKFFGSNGTTEIIGFDNTNQELTISIPKGSSSTKFTIQTKDDFIQEGNEKFDLSISEIDSTEFENLVFDKTKGGADNKVTTEIKDGVTLGDPVDTIVYEDGLNNSATTENSLSNSLGITNPNNDAYTVSFDKTIKTTTEKSNGQTITYSYNESGTVLTAKRTDGKTVFTVELKKDASGKDVYDFQLKEAMDHEYGNNGKNDFDLAFKFNVTSNGTTSDNKTFNVTVVDSVPNATDKTVTTDEDTAKTIRLSNEAFKDGTIKINGTDLAKGAEIDIYEPSDTNKEFPVGKLLNNGDGTVKFTPSPDYSNYDFTKSPQFTYTVTDFDGDEATATVTVNVKPVADAPTIFVKNIETTEDAGNTQEGTNKVDLGLKTPLLSKDSDATSQTSPTGYTAKQNNNVTKTNPILDGAGDKNGTGIGDHPERNGEITLSFTPDTNPTVNKIDGAELYNGNTKVADITENDQVVKIVIVKTSGGIDIDTDYHHNGTLPAKGGNVLYLTKAEYEGLKIQHAEDNDTDIAIKISVTSYEVDDSGKPLTGNLATSSKTTADMTVIIKPVTDDIELTFDNATVNGETLGTISPDGKTFVFKNDVIKENGEINFKQLLTNTSGTTDGTNGTEKGDLDGSEIRWYTVKFEGDSKEHPDYLIINGKTVSLSNGEYKYEFTASENTKADTDFKVQFPNGYSAGTLKGELTLHVQDRGVEEKNDSSKWGEELKQTVKFEVAVNPVADEATLKVGQVVGYEDTARNTNKNIQDKDGTIKHPENGIALDIKVSSTDTDGSETFTVTIKDIPDGGAIFVKEPLTGKDILVTYAEDGTPTIKVWNNGVLEDYTGMAITANKGTITIEKFDNENPPKFIPPHNEHGDFKLNVDAKTVDTVIIDGQPVTNVQDVATNKDILVVVKDVADSVIGNDYNVENLSLADGTNKDYNLVTQEDTQIKLDSVFKDSTKLSSYDKESEDLTIILKSLPKGVELEGNVTLINGQYIFKASDISSIKIVTPPNYSGELNFDITYITTEKGEANNPSKTHDSKQETDKISIFVKPTIDAQFDSQTTKAEDSEIVDGGNSYYKVDLGISHQNGDNDETLESVTIKAPEANSGYKLFIIDGNTKTEITSDYTLKTSELNKVYVEVKENQHGSFDIKGTYTVKDSQYVGKDVNYETKETKDFTHKLTITPVTDTPTIEVETGTQTHINVNAGENTEIKIPVKVSSEDTDGSENITKIVISGVPKGVIIDTGSAELDAKITVSEHNGIYTITGHNLNSSNFKDIVFKVDGNANFEYRDITITAYTKDAQGSIEEQTSTKITLDKTHNGNGGGTGTGPKLDIIVDEVKKDFNATEDTEFNFLDVFKVTVADNSNDGRTELNFKIDVGSNATIKGLDAYKNADGSYTIKGNRADIESVLANLKVVPNKDFNSNQDGDGISIKVETNGKESTIKVPVTPVTDSLNVEITANDSTTIDENGEFNFDIKLTNNSDKEFTNINDFYVVVNENFEAGESSKGKLYLGNTELVLVDGKYKLPADYKLGDSLNLTYKSGEDRHGAVEIKVIALNKETGAANELTSTGTTTITVKPVASSEIEVKKVQDGIEDKEMASAKLNVVKADPSEKFESVLIKVASGVAVYYDNGNALAMNLGDGSWLVPVNSDGTLPQIFFKGNEHFGGEIKFDAIINVKDGNSKSTIELKDSSVYIKEVADGVTIDPTKTGIDAKGFEWTSLNLNANMKDVDGSEKMHFTLEGLDSSAQFRIVDKDGNVTDLSSQSKFENGKWTINGIEYEDINNIQITHDKSVKDIKVEAWTQDGEDADISNKVEGKFDLNFTQDALKDGTLTLGKEVNIDFSKIENGDIKDINTIDLGSGNGKNELLNLTLQDVMDIGKKDGSGNINLTILGDSQDKVSFADKSQWQKSETTITENGKTFTEWSNTSDTSVTLKIEQPISDGITN</sequence>
<gene>
    <name evidence="2" type="ORF">PJV88_11615</name>
</gene>
<evidence type="ECO:0000256" key="1">
    <source>
        <dbReference type="SAM" id="MobiDB-lite"/>
    </source>
</evidence>
<dbReference type="Pfam" id="PF17963">
    <property type="entry name" value="Big_9"/>
    <property type="match status" value="1"/>
</dbReference>
<reference evidence="2" key="1">
    <citation type="journal article" date="2023" name="Microorganisms">
        <title>Genomic Characterization of Arcobacter butzleri Strains Isolated from Various Sources in Lithuania.</title>
        <authorList>
            <person name="Uljanovas D."/>
            <person name="Golz G."/>
            <person name="Fleischmann S."/>
            <person name="Kudirkiene E."/>
            <person name="Kasetiene N."/>
            <person name="Grineviciene A."/>
            <person name="Tamuleviciene E."/>
            <person name="Aksomaitiene J."/>
            <person name="Alter T."/>
            <person name="Malakauskas M."/>
        </authorList>
    </citation>
    <scope>NUCLEOTIDE SEQUENCE</scope>
    <source>
        <strain evidence="2">W48</strain>
    </source>
</reference>
<protein>
    <submittedName>
        <fullName evidence="2">Ig-like domain-containing protein</fullName>
    </submittedName>
</protein>
<accession>A0AAW7Q8Q9</accession>
<comment type="caution">
    <text evidence="2">The sequence shown here is derived from an EMBL/GenBank/DDBJ whole genome shotgun (WGS) entry which is preliminary data.</text>
</comment>
<dbReference type="EMBL" id="JAQJJC010000034">
    <property type="protein sequence ID" value="MDN5115282.1"/>
    <property type="molecule type" value="Genomic_DNA"/>
</dbReference>
<evidence type="ECO:0000313" key="2">
    <source>
        <dbReference type="EMBL" id="MDN5115282.1"/>
    </source>
</evidence>
<feature type="compositionally biased region" description="Polar residues" evidence="1">
    <location>
        <begin position="585"/>
        <end position="606"/>
    </location>
</feature>
<dbReference type="Proteomes" id="UP001170713">
    <property type="component" value="Unassembled WGS sequence"/>
</dbReference>
<evidence type="ECO:0000313" key="3">
    <source>
        <dbReference type="Proteomes" id="UP001170713"/>
    </source>
</evidence>